<dbReference type="AlphaFoldDB" id="A0A2W1LE89"/>
<keyword evidence="2" id="KW-1185">Reference proteome</keyword>
<name>A0A2W1LE89_9BACL</name>
<evidence type="ECO:0000313" key="1">
    <source>
        <dbReference type="EMBL" id="PZD96979.1"/>
    </source>
</evidence>
<dbReference type="SUPFAM" id="SSF116922">
    <property type="entry name" value="YugE-like"/>
    <property type="match status" value="1"/>
</dbReference>
<gene>
    <name evidence="1" type="ORF">DNH61_04855</name>
</gene>
<evidence type="ECO:0008006" key="3">
    <source>
        <dbReference type="Google" id="ProtNLM"/>
    </source>
</evidence>
<accession>A0A2W1LE89</accession>
<sequence length="102" mass="11842">MQEHHVNYKRKVIQWRYIVQREIITQIINDWDPIGLLDSGAPIDEYDLEIEEILLNMNTGTDDIELANIIYKSFKDKMGLSLNKLACLKYAMEISGAIQLSQ</sequence>
<dbReference type="OrthoDB" id="2665787at2"/>
<dbReference type="EMBL" id="QKRB01000034">
    <property type="protein sequence ID" value="PZD96979.1"/>
    <property type="molecule type" value="Genomic_DNA"/>
</dbReference>
<reference evidence="1 2" key="1">
    <citation type="submission" date="2018-06" db="EMBL/GenBank/DDBJ databases">
        <title>Paenibacillus imtechensis sp. nov.</title>
        <authorList>
            <person name="Pinnaka A.K."/>
            <person name="Singh H."/>
            <person name="Kaur M."/>
        </authorList>
    </citation>
    <scope>NUCLEOTIDE SEQUENCE [LARGE SCALE GENOMIC DNA]</scope>
    <source>
        <strain evidence="1 2">SMB1</strain>
    </source>
</reference>
<organism evidence="1 2">
    <name type="scientific">Paenibacillus sambharensis</name>
    <dbReference type="NCBI Taxonomy" id="1803190"/>
    <lineage>
        <taxon>Bacteria</taxon>
        <taxon>Bacillati</taxon>
        <taxon>Bacillota</taxon>
        <taxon>Bacilli</taxon>
        <taxon>Bacillales</taxon>
        <taxon>Paenibacillaceae</taxon>
        <taxon>Paenibacillus</taxon>
    </lineage>
</organism>
<dbReference type="Gene3D" id="1.10.340.20">
    <property type="entry name" value="Apc36109-like domain"/>
    <property type="match status" value="1"/>
</dbReference>
<comment type="caution">
    <text evidence="1">The sequence shown here is derived from an EMBL/GenBank/DDBJ whole genome shotgun (WGS) entry which is preliminary data.</text>
</comment>
<dbReference type="InterPro" id="IPR023162">
    <property type="entry name" value="Apc36109-like_dom_sf"/>
</dbReference>
<proteinExistence type="predicted"/>
<evidence type="ECO:0000313" key="2">
    <source>
        <dbReference type="Proteomes" id="UP000249522"/>
    </source>
</evidence>
<protein>
    <recommendedName>
        <fullName evidence="3">DUF1871 domain-containing protein</fullName>
    </recommendedName>
</protein>
<dbReference type="Proteomes" id="UP000249522">
    <property type="component" value="Unassembled WGS sequence"/>
</dbReference>